<evidence type="ECO:0000256" key="2">
    <source>
        <dbReference type="ARBA" id="ARBA00022448"/>
    </source>
</evidence>
<accession>A0A9W4K2M1</accession>
<keyword evidence="9" id="KW-1185">Reference proteome</keyword>
<evidence type="ECO:0000256" key="4">
    <source>
        <dbReference type="ARBA" id="ARBA00022989"/>
    </source>
</evidence>
<dbReference type="Pfam" id="PF13520">
    <property type="entry name" value="AA_permease_2"/>
    <property type="match status" value="2"/>
</dbReference>
<evidence type="ECO:0000256" key="7">
    <source>
        <dbReference type="SAM" id="Phobius"/>
    </source>
</evidence>
<feature type="transmembrane region" description="Helical" evidence="7">
    <location>
        <begin position="461"/>
        <end position="484"/>
    </location>
</feature>
<dbReference type="GO" id="GO:0006865">
    <property type="term" value="P:amino acid transport"/>
    <property type="evidence" value="ECO:0007669"/>
    <property type="project" value="InterPro"/>
</dbReference>
<feature type="transmembrane region" description="Helical" evidence="7">
    <location>
        <begin position="533"/>
        <end position="552"/>
    </location>
</feature>
<feature type="transmembrane region" description="Helical" evidence="7">
    <location>
        <begin position="385"/>
        <end position="404"/>
    </location>
</feature>
<dbReference type="EMBL" id="CAJVRC010000839">
    <property type="protein sequence ID" value="CAG8887764.1"/>
    <property type="molecule type" value="Genomic_DNA"/>
</dbReference>
<evidence type="ECO:0000313" key="8">
    <source>
        <dbReference type="EMBL" id="CAG8887764.1"/>
    </source>
</evidence>
<comment type="subcellular location">
    <subcellularLocation>
        <location evidence="1">Membrane</location>
        <topology evidence="1">Multi-pass membrane protein</topology>
    </subcellularLocation>
</comment>
<organism evidence="8 9">
    <name type="scientific">Penicillium egyptiacum</name>
    <dbReference type="NCBI Taxonomy" id="1303716"/>
    <lineage>
        <taxon>Eukaryota</taxon>
        <taxon>Fungi</taxon>
        <taxon>Dikarya</taxon>
        <taxon>Ascomycota</taxon>
        <taxon>Pezizomycotina</taxon>
        <taxon>Eurotiomycetes</taxon>
        <taxon>Eurotiomycetidae</taxon>
        <taxon>Eurotiales</taxon>
        <taxon>Aspergillaceae</taxon>
        <taxon>Penicillium</taxon>
    </lineage>
</organism>
<name>A0A9W4K2M1_9EURO</name>
<feature type="transmembrane region" description="Helical" evidence="7">
    <location>
        <begin position="504"/>
        <end position="521"/>
    </location>
</feature>
<dbReference type="GO" id="GO:0022857">
    <property type="term" value="F:transmembrane transporter activity"/>
    <property type="evidence" value="ECO:0007669"/>
    <property type="project" value="InterPro"/>
</dbReference>
<dbReference type="PANTHER" id="PTHR45649:SF10">
    <property type="entry name" value="AMINO ACID TRANSPORTER (EUROFUNG)"/>
    <property type="match status" value="1"/>
</dbReference>
<gene>
    <name evidence="8" type="ORF">PEGY_LOCUS1164</name>
</gene>
<evidence type="ECO:0000256" key="6">
    <source>
        <dbReference type="SAM" id="MobiDB-lite"/>
    </source>
</evidence>
<keyword evidence="4 7" id="KW-1133">Transmembrane helix</keyword>
<feature type="transmembrane region" description="Helical" evidence="7">
    <location>
        <begin position="89"/>
        <end position="112"/>
    </location>
</feature>
<evidence type="ECO:0000256" key="1">
    <source>
        <dbReference type="ARBA" id="ARBA00004141"/>
    </source>
</evidence>
<keyword evidence="5 7" id="KW-0472">Membrane</keyword>
<dbReference type="PIRSF" id="PIRSF006060">
    <property type="entry name" value="AA_transporter"/>
    <property type="match status" value="1"/>
</dbReference>
<feature type="compositionally biased region" description="Acidic residues" evidence="6">
    <location>
        <begin position="572"/>
        <end position="581"/>
    </location>
</feature>
<dbReference type="InterPro" id="IPR004840">
    <property type="entry name" value="Amino_acid_permease_CS"/>
</dbReference>
<keyword evidence="3 7" id="KW-0812">Transmembrane</keyword>
<dbReference type="PANTHER" id="PTHR45649">
    <property type="entry name" value="AMINO-ACID PERMEASE BAT1"/>
    <property type="match status" value="1"/>
</dbReference>
<feature type="region of interest" description="Disordered" evidence="6">
    <location>
        <begin position="566"/>
        <end position="587"/>
    </location>
</feature>
<dbReference type="Proteomes" id="UP001154252">
    <property type="component" value="Unassembled WGS sequence"/>
</dbReference>
<feature type="transmembrane region" description="Helical" evidence="7">
    <location>
        <begin position="268"/>
        <end position="286"/>
    </location>
</feature>
<comment type="caution">
    <text evidence="8">The sequence shown here is derived from an EMBL/GenBank/DDBJ whole genome shotgun (WGS) entry which is preliminary data.</text>
</comment>
<feature type="transmembrane region" description="Helical" evidence="7">
    <location>
        <begin position="336"/>
        <end position="358"/>
    </location>
</feature>
<evidence type="ECO:0000313" key="9">
    <source>
        <dbReference type="Proteomes" id="UP001154252"/>
    </source>
</evidence>
<protein>
    <recommendedName>
        <fullName evidence="10">Amino acid permease</fullName>
    </recommendedName>
</protein>
<dbReference type="GO" id="GO:0016020">
    <property type="term" value="C:membrane"/>
    <property type="evidence" value="ECO:0007669"/>
    <property type="project" value="UniProtKB-SubCell"/>
</dbReference>
<feature type="transmembrane region" description="Helical" evidence="7">
    <location>
        <begin position="186"/>
        <end position="204"/>
    </location>
</feature>
<feature type="transmembrane region" description="Helical" evidence="7">
    <location>
        <begin position="58"/>
        <end position="77"/>
    </location>
</feature>
<dbReference type="PROSITE" id="PS00218">
    <property type="entry name" value="AMINO_ACID_PERMEASE_1"/>
    <property type="match status" value="1"/>
</dbReference>
<dbReference type="OrthoDB" id="10054429at2759"/>
<dbReference type="Gene3D" id="1.20.1740.10">
    <property type="entry name" value="Amino acid/polyamine transporter I"/>
    <property type="match status" value="1"/>
</dbReference>
<proteinExistence type="predicted"/>
<dbReference type="AlphaFoldDB" id="A0A9W4K2M1"/>
<reference evidence="8" key="1">
    <citation type="submission" date="2021-07" db="EMBL/GenBank/DDBJ databases">
        <authorList>
            <person name="Branca A.L. A."/>
        </authorList>
    </citation>
    <scope>NUCLEOTIDE SEQUENCE</scope>
</reference>
<feature type="transmembrane region" description="Helical" evidence="7">
    <location>
        <begin position="225"/>
        <end position="248"/>
    </location>
</feature>
<keyword evidence="2" id="KW-0813">Transport</keyword>
<feature type="transmembrane region" description="Helical" evidence="7">
    <location>
        <begin position="435"/>
        <end position="455"/>
    </location>
</feature>
<evidence type="ECO:0000256" key="5">
    <source>
        <dbReference type="ARBA" id="ARBA00023136"/>
    </source>
</evidence>
<sequence>MGLTVKPDPDRKLNRERVDTTAPLQPTMATIHDDDELLLARIGYKQELRREFSKWSTVSYAISILGVLGSVPATFGAPLSAGGPATAVWCWLIGSCMAMCIGSSVAELVSAYPTAGGMYFVTKHVVPPDQVPIFSWIQGWCNLLGQTAGVSSVAYTVSQMLLACISMNSDLIDGKYSYAPTALETVLVSIAILCILGVICSLTTKSLHRIILWFAPINSVYQGTCYWIFTNAFTVGATICICIALITLTPNLQPASWVFGHFTDGSGWGSKVFSFFLGFLSVAWTMTDYDGTTQYATPKSTFSSLHSNVLTFHPYCSMSEETHDAAVRGPVAIQTAVLVSGALGWLLTVSMCFCITDFEGILTSPTGLPAAQIFLNAGGKRGGTIMWAFAILVQFFTGCSAMLADTRMAYAFARDDALPFSKFLSKVNSRTHTPVNAVWFVVIFSVGLNCIAIGSTQTATAIFNITAPALDLSYVSVILAHQLYKSKVKFIEGPFTLGKWGTPINYIAVVWVLFISTILFFPPQLPVTPANMNYAICVGGFIAAFALIWWWVAARGKYTGPQTNDIIREVPTEDDGDDSEGSGEIAV</sequence>
<evidence type="ECO:0008006" key="10">
    <source>
        <dbReference type="Google" id="ProtNLM"/>
    </source>
</evidence>
<dbReference type="InterPro" id="IPR002293">
    <property type="entry name" value="AA/rel_permease1"/>
</dbReference>
<evidence type="ECO:0000256" key="3">
    <source>
        <dbReference type="ARBA" id="ARBA00022692"/>
    </source>
</evidence>